<evidence type="ECO:0000256" key="3">
    <source>
        <dbReference type="ARBA" id="ARBA00004964"/>
    </source>
</evidence>
<evidence type="ECO:0000256" key="4">
    <source>
        <dbReference type="ARBA" id="ARBA00010281"/>
    </source>
</evidence>
<evidence type="ECO:0000256" key="7">
    <source>
        <dbReference type="ARBA" id="ARBA00023056"/>
    </source>
</evidence>
<evidence type="ECO:0000313" key="14">
    <source>
        <dbReference type="Proteomes" id="UP001143400"/>
    </source>
</evidence>
<feature type="domain" description="Starch synthase catalytic" evidence="10">
    <location>
        <begin position="4"/>
        <end position="236"/>
    </location>
</feature>
<dbReference type="InterPro" id="IPR013534">
    <property type="entry name" value="Starch_synth_cat_dom"/>
</dbReference>
<reference evidence="12 13" key="2">
    <citation type="submission" date="2021-01" db="EMBL/GenBank/DDBJ databases">
        <title>Genomic Encyclopedia of Type Strains, Phase IV (KMG-IV): sequencing the most valuable type-strain genomes for metagenomic binning, comparative biology and taxonomic classification.</title>
        <authorList>
            <person name="Goeker M."/>
        </authorList>
    </citation>
    <scope>NUCLEOTIDE SEQUENCE [LARGE SCALE GENOMIC DNA]</scope>
    <source>
        <strain evidence="12 13">DSM 6130</strain>
    </source>
</reference>
<name>A0A9W6IVP8_9HYPH</name>
<feature type="binding site" evidence="8">
    <location>
        <position position="16"/>
    </location>
    <ligand>
        <name>ADP-alpha-D-glucose</name>
        <dbReference type="ChEBI" id="CHEBI:57498"/>
    </ligand>
</feature>
<evidence type="ECO:0000256" key="8">
    <source>
        <dbReference type="HAMAP-Rule" id="MF_00484"/>
    </source>
</evidence>
<protein>
    <recommendedName>
        <fullName evidence="8">Glycogen synthase</fullName>
        <ecNumber evidence="8">2.4.1.21</ecNumber>
    </recommendedName>
    <alternativeName>
        <fullName evidence="8">Starch [bacterial glycogen] synthase</fullName>
    </alternativeName>
</protein>
<comment type="similarity">
    <text evidence="4 8">Belongs to the glycosyltransferase 1 family. Bacterial/plant glycogen synthase subfamily.</text>
</comment>
<dbReference type="EC" id="2.4.1.21" evidence="8"/>
<evidence type="ECO:0000259" key="10">
    <source>
        <dbReference type="Pfam" id="PF08323"/>
    </source>
</evidence>
<comment type="function">
    <text evidence="2 8">Synthesizes alpha-1,4-glucan chains using ADP-glucose.</text>
</comment>
<dbReference type="HAMAP" id="MF_00484">
    <property type="entry name" value="Glycogen_synth"/>
    <property type="match status" value="1"/>
</dbReference>
<dbReference type="EMBL" id="BSFF01000002">
    <property type="protein sequence ID" value="GLK56040.1"/>
    <property type="molecule type" value="Genomic_DNA"/>
</dbReference>
<dbReference type="Proteomes" id="UP000758856">
    <property type="component" value="Unassembled WGS sequence"/>
</dbReference>
<accession>A0A9W6IVP8</accession>
<dbReference type="RefSeq" id="WP_204949134.1">
    <property type="nucleotide sequence ID" value="NZ_BSFF01000002.1"/>
</dbReference>
<gene>
    <name evidence="11" type="primary">glgA2</name>
    <name evidence="8" type="synonym">glgA</name>
    <name evidence="11" type="ORF">GCM10008170_20590</name>
    <name evidence="12" type="ORF">JOD31_000959</name>
</gene>
<reference evidence="11" key="1">
    <citation type="journal article" date="2014" name="Int. J. Syst. Evol. Microbiol.">
        <title>Complete genome sequence of Corynebacterium casei LMG S-19264T (=DSM 44701T), isolated from a smear-ripened cheese.</title>
        <authorList>
            <consortium name="US DOE Joint Genome Institute (JGI-PGF)"/>
            <person name="Walter F."/>
            <person name="Albersmeier A."/>
            <person name="Kalinowski J."/>
            <person name="Ruckert C."/>
        </authorList>
    </citation>
    <scope>NUCLEOTIDE SEQUENCE</scope>
    <source>
        <strain evidence="11">VKM B-1606</strain>
    </source>
</reference>
<feature type="domain" description="Glycosyl transferase family 1" evidence="9">
    <location>
        <begin position="294"/>
        <end position="430"/>
    </location>
</feature>
<dbReference type="Proteomes" id="UP001143400">
    <property type="component" value="Unassembled WGS sequence"/>
</dbReference>
<evidence type="ECO:0000256" key="6">
    <source>
        <dbReference type="ARBA" id="ARBA00022679"/>
    </source>
</evidence>
<dbReference type="InterPro" id="IPR011835">
    <property type="entry name" value="GS/SS"/>
</dbReference>
<comment type="catalytic activity">
    <reaction evidence="1 8">
        <text>[(1-&gt;4)-alpha-D-glucosyl](n) + ADP-alpha-D-glucose = [(1-&gt;4)-alpha-D-glucosyl](n+1) + ADP + H(+)</text>
        <dbReference type="Rhea" id="RHEA:18189"/>
        <dbReference type="Rhea" id="RHEA-COMP:9584"/>
        <dbReference type="Rhea" id="RHEA-COMP:9587"/>
        <dbReference type="ChEBI" id="CHEBI:15378"/>
        <dbReference type="ChEBI" id="CHEBI:15444"/>
        <dbReference type="ChEBI" id="CHEBI:57498"/>
        <dbReference type="ChEBI" id="CHEBI:456216"/>
        <dbReference type="EC" id="2.4.1.21"/>
    </reaction>
</comment>
<dbReference type="GO" id="GO:0009011">
    <property type="term" value="F:alpha-1,4-glucan glucosyltransferase (ADP-glucose donor) activity"/>
    <property type="evidence" value="ECO:0007669"/>
    <property type="project" value="UniProtKB-UniRule"/>
</dbReference>
<keyword evidence="13" id="KW-1185">Reference proteome</keyword>
<sequence>MTAVLAVASEAFPLIKTGGLADVVGALPAALARQGVAVRTLLPGYPAVMAALHDGEAFFRFDDLFGGPATLIAGEAKGLDVIAIDAPHLYARPGSPYVGPDGRDWPDNGFRFAALGKVAAEIGRGAAGLPAPDVVHLHDWQAGLAPAYLAYGPGPRPKTVATIHNIAFQGWFPSTLLGALGLPDHALTIDGVEYFGGIGFLKAALKFADRITTVSPTYAAEILEPEGGVGLEGLLSARAADVVGILNGIDVEVWNPETDVDLPAPFSAQTPGGRAASRGALLARFGLAPAAGLIFGVISRLSSQKGLDLLADAIPTLLDLGGSLALVGSGEPALEARFRDLAARHAGRIGVFIGYDERLAHLVQAGSDAILVPSRFEPCGLTQLCALRYGALPVVSRVGGLADTVIDANPMALAAGVATGVQFNPVSRSALETALRRTALLYADGRAWAQCQANAMRADVSWDASAKAYAELYASLAR</sequence>
<dbReference type="GO" id="GO:0005978">
    <property type="term" value="P:glycogen biosynthetic process"/>
    <property type="evidence" value="ECO:0007669"/>
    <property type="project" value="UniProtKB-UniRule"/>
</dbReference>
<evidence type="ECO:0000256" key="1">
    <source>
        <dbReference type="ARBA" id="ARBA00001478"/>
    </source>
</evidence>
<keyword evidence="7 8" id="KW-0320">Glycogen biosynthesis</keyword>
<dbReference type="PANTHER" id="PTHR45825:SF11">
    <property type="entry name" value="ALPHA AMYLASE DOMAIN-CONTAINING PROTEIN"/>
    <property type="match status" value="1"/>
</dbReference>
<comment type="pathway">
    <text evidence="3 8">Glycan biosynthesis; glycogen biosynthesis.</text>
</comment>
<dbReference type="AlphaFoldDB" id="A0A9W6IVP8"/>
<evidence type="ECO:0000313" key="11">
    <source>
        <dbReference type="EMBL" id="GLK56040.1"/>
    </source>
</evidence>
<dbReference type="CDD" id="cd03791">
    <property type="entry name" value="GT5_Glycogen_synthase_DULL1-like"/>
    <property type="match status" value="1"/>
</dbReference>
<evidence type="ECO:0000313" key="13">
    <source>
        <dbReference type="Proteomes" id="UP000758856"/>
    </source>
</evidence>
<dbReference type="EMBL" id="JAFBCY010000001">
    <property type="protein sequence ID" value="MBM7850747.1"/>
    <property type="molecule type" value="Genomic_DNA"/>
</dbReference>
<comment type="caution">
    <text evidence="11">The sequence shown here is derived from an EMBL/GenBank/DDBJ whole genome shotgun (WGS) entry which is preliminary data.</text>
</comment>
<reference evidence="11" key="3">
    <citation type="submission" date="2023-01" db="EMBL/GenBank/DDBJ databases">
        <authorList>
            <person name="Sun Q."/>
            <person name="Evtushenko L."/>
        </authorList>
    </citation>
    <scope>NUCLEOTIDE SEQUENCE</scope>
    <source>
        <strain evidence="11">VKM B-1606</strain>
    </source>
</reference>
<dbReference type="Pfam" id="PF08323">
    <property type="entry name" value="Glyco_transf_5"/>
    <property type="match status" value="1"/>
</dbReference>
<dbReference type="PANTHER" id="PTHR45825">
    <property type="entry name" value="GRANULE-BOUND STARCH SYNTHASE 1, CHLOROPLASTIC/AMYLOPLASTIC"/>
    <property type="match status" value="1"/>
</dbReference>
<keyword evidence="6 8" id="KW-0808">Transferase</keyword>
<dbReference type="NCBIfam" id="TIGR02095">
    <property type="entry name" value="glgA"/>
    <property type="match status" value="1"/>
</dbReference>
<dbReference type="SUPFAM" id="SSF53756">
    <property type="entry name" value="UDP-Glycosyltransferase/glycogen phosphorylase"/>
    <property type="match status" value="1"/>
</dbReference>
<dbReference type="InterPro" id="IPR001296">
    <property type="entry name" value="Glyco_trans_1"/>
</dbReference>
<dbReference type="GO" id="GO:0004373">
    <property type="term" value="F:alpha-1,4-glucan glucosyltransferase (UDP-glucose donor) activity"/>
    <property type="evidence" value="ECO:0007669"/>
    <property type="project" value="InterPro"/>
</dbReference>
<proteinExistence type="inferred from homology"/>
<keyword evidence="5 8" id="KW-0328">Glycosyltransferase</keyword>
<dbReference type="GO" id="GO:0005829">
    <property type="term" value="C:cytosol"/>
    <property type="evidence" value="ECO:0007669"/>
    <property type="project" value="TreeGrafter"/>
</dbReference>
<evidence type="ECO:0000313" key="12">
    <source>
        <dbReference type="EMBL" id="MBM7850747.1"/>
    </source>
</evidence>
<evidence type="ECO:0000256" key="2">
    <source>
        <dbReference type="ARBA" id="ARBA00002764"/>
    </source>
</evidence>
<dbReference type="Pfam" id="PF00534">
    <property type="entry name" value="Glycos_transf_1"/>
    <property type="match status" value="1"/>
</dbReference>
<evidence type="ECO:0000256" key="5">
    <source>
        <dbReference type="ARBA" id="ARBA00022676"/>
    </source>
</evidence>
<dbReference type="Gene3D" id="3.40.50.2000">
    <property type="entry name" value="Glycogen Phosphorylase B"/>
    <property type="match status" value="2"/>
</dbReference>
<organism evidence="11 14">
    <name type="scientific">Methylopila capsulata</name>
    <dbReference type="NCBI Taxonomy" id="61654"/>
    <lineage>
        <taxon>Bacteria</taxon>
        <taxon>Pseudomonadati</taxon>
        <taxon>Pseudomonadota</taxon>
        <taxon>Alphaproteobacteria</taxon>
        <taxon>Hyphomicrobiales</taxon>
        <taxon>Methylopilaceae</taxon>
        <taxon>Methylopila</taxon>
    </lineage>
</organism>
<evidence type="ECO:0000259" key="9">
    <source>
        <dbReference type="Pfam" id="PF00534"/>
    </source>
</evidence>
<dbReference type="NCBIfam" id="NF001899">
    <property type="entry name" value="PRK00654.1-2"/>
    <property type="match status" value="1"/>
</dbReference>